<keyword evidence="4 8" id="KW-0812">Transmembrane</keyword>
<feature type="repeat" description="Solcar" evidence="8">
    <location>
        <begin position="1"/>
        <end position="45"/>
    </location>
</feature>
<keyword evidence="11" id="KW-1185">Reference proteome</keyword>
<evidence type="ECO:0000256" key="5">
    <source>
        <dbReference type="ARBA" id="ARBA00022737"/>
    </source>
</evidence>
<reference evidence="10 11" key="1">
    <citation type="journal article" date="2015" name="Genome Biol. Evol.">
        <title>The genome of winter moth (Operophtera brumata) provides a genomic perspective on sexual dimorphism and phenology.</title>
        <authorList>
            <person name="Derks M.F."/>
            <person name="Smit S."/>
            <person name="Salis L."/>
            <person name="Schijlen E."/>
            <person name="Bossers A."/>
            <person name="Mateman C."/>
            <person name="Pijl A.S."/>
            <person name="de Ridder D."/>
            <person name="Groenen M.A."/>
            <person name="Visser M.E."/>
            <person name="Megens H.J."/>
        </authorList>
    </citation>
    <scope>NUCLEOTIDE SEQUENCE [LARGE SCALE GENOMIC DNA]</scope>
    <source>
        <strain evidence="10">WM2013NL</strain>
        <tissue evidence="10">Head and thorax</tissue>
    </source>
</reference>
<feature type="non-terminal residue" evidence="10">
    <location>
        <position position="1"/>
    </location>
</feature>
<sequence>MLKTVAGIAKQEGVLKLWTGLMPMFQRHAIYSGCRLIFYEKFRDAFKDDNGKVSLGVASLAMDGLMPMFQRHAIYSGCRLIFYEKFRDAFKDDNGKVSLGVASLGEFSSYGRSDADVPAHAIYSGCRLIFYEKFRDAFKDDNG</sequence>
<evidence type="ECO:0000313" key="11">
    <source>
        <dbReference type="Proteomes" id="UP000037510"/>
    </source>
</evidence>
<dbReference type="EMBL" id="JTDY01000012">
    <property type="protein sequence ID" value="KOB79439.1"/>
    <property type="molecule type" value="Genomic_DNA"/>
</dbReference>
<protein>
    <submittedName>
        <fullName evidence="10">Putative mitochondrial brown fat uncoupling protein</fullName>
    </submittedName>
</protein>
<dbReference type="Gene3D" id="1.50.40.10">
    <property type="entry name" value="Mitochondrial carrier domain"/>
    <property type="match status" value="1"/>
</dbReference>
<dbReference type="InterPro" id="IPR050391">
    <property type="entry name" value="Mito_Metabolite_Transporter"/>
</dbReference>
<feature type="non-terminal residue" evidence="10">
    <location>
        <position position="143"/>
    </location>
</feature>
<keyword evidence="6" id="KW-1133">Transmembrane helix</keyword>
<evidence type="ECO:0000256" key="6">
    <source>
        <dbReference type="ARBA" id="ARBA00022989"/>
    </source>
</evidence>
<organism evidence="10 11">
    <name type="scientific">Operophtera brumata</name>
    <name type="common">Winter moth</name>
    <name type="synonym">Phalaena brumata</name>
    <dbReference type="NCBI Taxonomy" id="104452"/>
    <lineage>
        <taxon>Eukaryota</taxon>
        <taxon>Metazoa</taxon>
        <taxon>Ecdysozoa</taxon>
        <taxon>Arthropoda</taxon>
        <taxon>Hexapoda</taxon>
        <taxon>Insecta</taxon>
        <taxon>Pterygota</taxon>
        <taxon>Neoptera</taxon>
        <taxon>Endopterygota</taxon>
        <taxon>Lepidoptera</taxon>
        <taxon>Glossata</taxon>
        <taxon>Ditrysia</taxon>
        <taxon>Geometroidea</taxon>
        <taxon>Geometridae</taxon>
        <taxon>Larentiinae</taxon>
        <taxon>Operophtera</taxon>
    </lineage>
</organism>
<comment type="caution">
    <text evidence="10">The sequence shown here is derived from an EMBL/GenBank/DDBJ whole genome shotgun (WGS) entry which is preliminary data.</text>
</comment>
<dbReference type="GO" id="GO:0016020">
    <property type="term" value="C:membrane"/>
    <property type="evidence" value="ECO:0007669"/>
    <property type="project" value="UniProtKB-SubCell"/>
</dbReference>
<comment type="similarity">
    <text evidence="2 9">Belongs to the mitochondrial carrier (TC 2.A.29) family.</text>
</comment>
<evidence type="ECO:0000256" key="3">
    <source>
        <dbReference type="ARBA" id="ARBA00022448"/>
    </source>
</evidence>
<dbReference type="InterPro" id="IPR023395">
    <property type="entry name" value="MCP_dom_sf"/>
</dbReference>
<dbReference type="Proteomes" id="UP000037510">
    <property type="component" value="Unassembled WGS sequence"/>
</dbReference>
<evidence type="ECO:0000256" key="4">
    <source>
        <dbReference type="ARBA" id="ARBA00022692"/>
    </source>
</evidence>
<dbReference type="Pfam" id="PF00153">
    <property type="entry name" value="Mito_carr"/>
    <property type="match status" value="1"/>
</dbReference>
<dbReference type="SUPFAM" id="SSF103506">
    <property type="entry name" value="Mitochondrial carrier"/>
    <property type="match status" value="1"/>
</dbReference>
<comment type="subcellular location">
    <subcellularLocation>
        <location evidence="1">Membrane</location>
        <topology evidence="1">Multi-pass membrane protein</topology>
    </subcellularLocation>
</comment>
<evidence type="ECO:0000313" key="10">
    <source>
        <dbReference type="EMBL" id="KOB79439.1"/>
    </source>
</evidence>
<keyword evidence="5" id="KW-0677">Repeat</keyword>
<dbReference type="PANTHER" id="PTHR45618">
    <property type="entry name" value="MITOCHONDRIAL DICARBOXYLATE CARRIER-RELATED"/>
    <property type="match status" value="1"/>
</dbReference>
<proteinExistence type="inferred from homology"/>
<evidence type="ECO:0000256" key="8">
    <source>
        <dbReference type="PROSITE-ProRule" id="PRU00282"/>
    </source>
</evidence>
<evidence type="ECO:0000256" key="9">
    <source>
        <dbReference type="RuleBase" id="RU000488"/>
    </source>
</evidence>
<evidence type="ECO:0000256" key="7">
    <source>
        <dbReference type="ARBA" id="ARBA00023136"/>
    </source>
</evidence>
<accession>A0A0L7LVM9</accession>
<dbReference type="STRING" id="104452.A0A0L7LVM9"/>
<gene>
    <name evidence="10" type="ORF">OBRU01_00241</name>
</gene>
<evidence type="ECO:0000256" key="1">
    <source>
        <dbReference type="ARBA" id="ARBA00004141"/>
    </source>
</evidence>
<name>A0A0L7LVM9_OPEBR</name>
<keyword evidence="7 8" id="KW-0472">Membrane</keyword>
<dbReference type="InterPro" id="IPR018108">
    <property type="entry name" value="MCP_transmembrane"/>
</dbReference>
<evidence type="ECO:0000256" key="2">
    <source>
        <dbReference type="ARBA" id="ARBA00006375"/>
    </source>
</evidence>
<dbReference type="AlphaFoldDB" id="A0A0L7LVM9"/>
<dbReference type="PROSITE" id="PS50920">
    <property type="entry name" value="SOLCAR"/>
    <property type="match status" value="1"/>
</dbReference>
<keyword evidence="3 9" id="KW-0813">Transport</keyword>